<dbReference type="Gene3D" id="3.20.20.150">
    <property type="entry name" value="Divalent-metal-dependent TIM barrel enzymes"/>
    <property type="match status" value="1"/>
</dbReference>
<evidence type="ECO:0000313" key="4">
    <source>
        <dbReference type="EMBL" id="GAA3950649.1"/>
    </source>
</evidence>
<keyword evidence="1 2" id="KW-0413">Isomerase</keyword>
<evidence type="ECO:0000259" key="3">
    <source>
        <dbReference type="Pfam" id="PF01261"/>
    </source>
</evidence>
<evidence type="ECO:0000256" key="1">
    <source>
        <dbReference type="ARBA" id="ARBA00023235"/>
    </source>
</evidence>
<protein>
    <submittedName>
        <fullName evidence="4">Hydroxypyruvate isomerase</fullName>
    </submittedName>
</protein>
<reference evidence="5" key="1">
    <citation type="journal article" date="2019" name="Int. J. Syst. Evol. Microbiol.">
        <title>The Global Catalogue of Microorganisms (GCM) 10K type strain sequencing project: providing services to taxonomists for standard genome sequencing and annotation.</title>
        <authorList>
            <consortium name="The Broad Institute Genomics Platform"/>
            <consortium name="The Broad Institute Genome Sequencing Center for Infectious Disease"/>
            <person name="Wu L."/>
            <person name="Ma J."/>
        </authorList>
    </citation>
    <scope>NUCLEOTIDE SEQUENCE [LARGE SCALE GENOMIC DNA]</scope>
    <source>
        <strain evidence="5">JCM 17555</strain>
    </source>
</reference>
<dbReference type="InterPro" id="IPR036237">
    <property type="entry name" value="Xyl_isomerase-like_sf"/>
</dbReference>
<dbReference type="GO" id="GO:0016853">
    <property type="term" value="F:isomerase activity"/>
    <property type="evidence" value="ECO:0007669"/>
    <property type="project" value="UniProtKB-KW"/>
</dbReference>
<keyword evidence="5" id="KW-1185">Reference proteome</keyword>
<comment type="similarity">
    <text evidence="2">Belongs to the hyi family.</text>
</comment>
<dbReference type="Pfam" id="PF01261">
    <property type="entry name" value="AP_endonuc_2"/>
    <property type="match status" value="1"/>
</dbReference>
<dbReference type="PANTHER" id="PTHR43489:SF13">
    <property type="entry name" value="HYDROXYPYRUVATE ISOMERASE"/>
    <property type="match status" value="1"/>
</dbReference>
<evidence type="ECO:0000313" key="5">
    <source>
        <dbReference type="Proteomes" id="UP001501337"/>
    </source>
</evidence>
<dbReference type="RefSeq" id="WP_344803349.1">
    <property type="nucleotide sequence ID" value="NZ_BAABBO010000001.1"/>
</dbReference>
<organism evidence="4 5">
    <name type="scientific">Allohahella marinimesophila</name>
    <dbReference type="NCBI Taxonomy" id="1054972"/>
    <lineage>
        <taxon>Bacteria</taxon>
        <taxon>Pseudomonadati</taxon>
        <taxon>Pseudomonadota</taxon>
        <taxon>Gammaproteobacteria</taxon>
        <taxon>Oceanospirillales</taxon>
        <taxon>Hahellaceae</taxon>
        <taxon>Allohahella</taxon>
    </lineage>
</organism>
<accession>A0ABP7NPU0</accession>
<dbReference type="Proteomes" id="UP001501337">
    <property type="component" value="Unassembled WGS sequence"/>
</dbReference>
<dbReference type="InterPro" id="IPR053398">
    <property type="entry name" value="HPT_OtnI_isomerases"/>
</dbReference>
<feature type="domain" description="Xylose isomerase-like TIM barrel" evidence="3">
    <location>
        <begin position="31"/>
        <end position="265"/>
    </location>
</feature>
<gene>
    <name evidence="4" type="primary">hyi</name>
    <name evidence="4" type="ORF">GCM10022278_07220</name>
</gene>
<dbReference type="SUPFAM" id="SSF51658">
    <property type="entry name" value="Xylose isomerase-like"/>
    <property type="match status" value="1"/>
</dbReference>
<proteinExistence type="inferred from homology"/>
<dbReference type="InterPro" id="IPR013022">
    <property type="entry name" value="Xyl_isomerase-like_TIM-brl"/>
</dbReference>
<dbReference type="PIRSF" id="PIRSF006241">
    <property type="entry name" value="HyI"/>
    <property type="match status" value="1"/>
</dbReference>
<sequence>MTRPTVFTRYPKIAVNLSMLFTEFPFLERFGQAADAGFKGVECQFPYEWDPHAIRDELNARGLEMVMFNLPAGNWAAGERGIACHPDRQQEFREGVDHAIAYARVLGNRMINCLAGVMPADVSAVLAHDTFIENLAYAAAALEQVDIRLLIEAINTRDVPGFFLHGSDQALVIREMVGSDNLFLQYDAYHMQVMEGDLALTIERNLSHIAHIQIADNPGRHEPGTGEINYGFLLSQIAAIGYQGWISLEYLPNSSTEAGLKGLKDWLLD</sequence>
<name>A0ABP7NPU0_9GAMM</name>
<dbReference type="NCBIfam" id="TIGR03234">
    <property type="entry name" value="OH-pyruv-isom"/>
    <property type="match status" value="1"/>
</dbReference>
<evidence type="ECO:0000256" key="2">
    <source>
        <dbReference type="PIRNR" id="PIRNR006241"/>
    </source>
</evidence>
<dbReference type="PANTHER" id="PTHR43489">
    <property type="entry name" value="ISOMERASE"/>
    <property type="match status" value="1"/>
</dbReference>
<dbReference type="NCBIfam" id="NF043033">
    <property type="entry name" value="OxoTetrIsom"/>
    <property type="match status" value="1"/>
</dbReference>
<comment type="caution">
    <text evidence="4">The sequence shown here is derived from an EMBL/GenBank/DDBJ whole genome shotgun (WGS) entry which is preliminary data.</text>
</comment>
<dbReference type="InterPro" id="IPR050417">
    <property type="entry name" value="Sugar_Epim/Isomerase"/>
</dbReference>
<dbReference type="InterPro" id="IPR017643">
    <property type="entry name" value="Hydroxypyruvate_isomerase"/>
</dbReference>
<dbReference type="InterPro" id="IPR026040">
    <property type="entry name" value="HyI-like"/>
</dbReference>
<dbReference type="EMBL" id="BAABBO010000001">
    <property type="protein sequence ID" value="GAA3950649.1"/>
    <property type="molecule type" value="Genomic_DNA"/>
</dbReference>